<evidence type="ECO:0000313" key="3">
    <source>
        <dbReference type="Proteomes" id="UP000000267"/>
    </source>
</evidence>
<dbReference type="EMBL" id="DS480588">
    <property type="protein sequence ID" value="EDO14388.1"/>
    <property type="molecule type" value="Genomic_DNA"/>
</dbReference>
<dbReference type="AlphaFoldDB" id="A7TTL9"/>
<dbReference type="FunCoup" id="A7TTL9">
    <property type="interactions" value="16"/>
</dbReference>
<dbReference type="InParanoid" id="A7TTL9"/>
<evidence type="ECO:0000256" key="1">
    <source>
        <dbReference type="SAM" id="Phobius"/>
    </source>
</evidence>
<evidence type="ECO:0000313" key="2">
    <source>
        <dbReference type="EMBL" id="EDO14388.1"/>
    </source>
</evidence>
<feature type="transmembrane region" description="Helical" evidence="1">
    <location>
        <begin position="101"/>
        <end position="121"/>
    </location>
</feature>
<dbReference type="GO" id="GO:0005739">
    <property type="term" value="C:mitochondrion"/>
    <property type="evidence" value="ECO:0007669"/>
    <property type="project" value="TreeGrafter"/>
</dbReference>
<dbReference type="OMA" id="YAYVIVK"/>
<dbReference type="PhylomeDB" id="A7TTL9"/>
<dbReference type="PANTHER" id="PTHR28002">
    <property type="entry name" value="MIOREX COMPLEX COMPONENT 11"/>
    <property type="match status" value="1"/>
</dbReference>
<protein>
    <submittedName>
        <fullName evidence="2">Uncharacterized protein</fullName>
    </submittedName>
</protein>
<gene>
    <name evidence="2" type="ORF">Kpol_193p2</name>
</gene>
<keyword evidence="1" id="KW-0472">Membrane</keyword>
<dbReference type="STRING" id="436907.A7TTL9"/>
<accession>A7TTL9</accession>
<name>A7TTL9_VANPO</name>
<dbReference type="RefSeq" id="XP_001642246.1">
    <property type="nucleotide sequence ID" value="XM_001642196.1"/>
</dbReference>
<dbReference type="Pfam" id="PF10306">
    <property type="entry name" value="FLILHELTA"/>
    <property type="match status" value="1"/>
</dbReference>
<dbReference type="PANTHER" id="PTHR28002:SF1">
    <property type="entry name" value="MIOREX COMPLEX COMPONENT 11"/>
    <property type="match status" value="1"/>
</dbReference>
<dbReference type="InterPro" id="IPR018811">
    <property type="entry name" value="MRX11"/>
</dbReference>
<dbReference type="Proteomes" id="UP000000267">
    <property type="component" value="Unassembled WGS sequence"/>
</dbReference>
<sequence length="210" mass="24524">MLLHLRNLQCKSAATSFPYIINPFFKSRIVPRVILSSTKHYSDSSAINNQESNTKYKHKNDILHKIISKSRLLQKLNRHPKFANYFDEISETGTITTLTSFLILHEATAILPLFIIWWFMYGLDMPEHTELPGFLSSIMENCNAFIEKFVGKDKFVNLDRNKLIMTGTLSYMIVKLLYPVRILFSLWAAPYFGKWLLMPVKTLRKLIFKK</sequence>
<dbReference type="GeneID" id="5542372"/>
<dbReference type="OrthoDB" id="5580261at2759"/>
<dbReference type="HOGENOM" id="CLU_110375_0_0_1"/>
<dbReference type="KEGG" id="vpo:Kpol_193p2"/>
<keyword evidence="1" id="KW-1133">Transmembrane helix</keyword>
<dbReference type="eggNOG" id="ENOG502S09K">
    <property type="taxonomic scope" value="Eukaryota"/>
</dbReference>
<keyword evidence="3" id="KW-1185">Reference proteome</keyword>
<reference evidence="2 3" key="1">
    <citation type="journal article" date="2007" name="Proc. Natl. Acad. Sci. U.S.A.">
        <title>Independent sorting-out of thousands of duplicated gene pairs in two yeast species descended from a whole-genome duplication.</title>
        <authorList>
            <person name="Scannell D.R."/>
            <person name="Frank A.C."/>
            <person name="Conant G.C."/>
            <person name="Byrne K.P."/>
            <person name="Woolfit M."/>
            <person name="Wolfe K.H."/>
        </authorList>
    </citation>
    <scope>NUCLEOTIDE SEQUENCE [LARGE SCALE GENOMIC DNA]</scope>
    <source>
        <strain evidence="3">ATCC 22028 / DSM 70294 / BCRC 21397 / CBS 2163 / NBRC 10782 / NRRL Y-8283 / UCD 57-17</strain>
    </source>
</reference>
<proteinExistence type="predicted"/>
<keyword evidence="1" id="KW-0812">Transmembrane</keyword>
<organism evidence="3">
    <name type="scientific">Vanderwaltozyma polyspora (strain ATCC 22028 / DSM 70294 / BCRC 21397 / CBS 2163 / NBRC 10782 / NRRL Y-8283 / UCD 57-17)</name>
    <name type="common">Kluyveromyces polysporus</name>
    <dbReference type="NCBI Taxonomy" id="436907"/>
    <lineage>
        <taxon>Eukaryota</taxon>
        <taxon>Fungi</taxon>
        <taxon>Dikarya</taxon>
        <taxon>Ascomycota</taxon>
        <taxon>Saccharomycotina</taxon>
        <taxon>Saccharomycetes</taxon>
        <taxon>Saccharomycetales</taxon>
        <taxon>Saccharomycetaceae</taxon>
        <taxon>Vanderwaltozyma</taxon>
    </lineage>
</organism>